<dbReference type="EMBL" id="LRGB01000512">
    <property type="protein sequence ID" value="KZS18579.1"/>
    <property type="molecule type" value="Genomic_DNA"/>
</dbReference>
<organism evidence="1 2">
    <name type="scientific">Daphnia magna</name>
    <dbReference type="NCBI Taxonomy" id="35525"/>
    <lineage>
        <taxon>Eukaryota</taxon>
        <taxon>Metazoa</taxon>
        <taxon>Ecdysozoa</taxon>
        <taxon>Arthropoda</taxon>
        <taxon>Crustacea</taxon>
        <taxon>Branchiopoda</taxon>
        <taxon>Diplostraca</taxon>
        <taxon>Cladocera</taxon>
        <taxon>Anomopoda</taxon>
        <taxon>Daphniidae</taxon>
        <taxon>Daphnia</taxon>
    </lineage>
</organism>
<gene>
    <name evidence="1" type="ORF">APZ42_015108</name>
</gene>
<keyword evidence="2" id="KW-1185">Reference proteome</keyword>
<dbReference type="Proteomes" id="UP000076858">
    <property type="component" value="Unassembled WGS sequence"/>
</dbReference>
<dbReference type="AlphaFoldDB" id="A0A162P6Z1"/>
<reference evidence="1 2" key="1">
    <citation type="submission" date="2016-03" db="EMBL/GenBank/DDBJ databases">
        <title>EvidentialGene: Evidence-directed Construction of Genes on Genomes.</title>
        <authorList>
            <person name="Gilbert D.G."/>
            <person name="Choi J.-H."/>
            <person name="Mockaitis K."/>
            <person name="Colbourne J."/>
            <person name="Pfrender M."/>
        </authorList>
    </citation>
    <scope>NUCLEOTIDE SEQUENCE [LARGE SCALE GENOMIC DNA]</scope>
    <source>
        <strain evidence="1 2">Xinb3</strain>
        <tissue evidence="1">Complete organism</tissue>
    </source>
</reference>
<evidence type="ECO:0000313" key="2">
    <source>
        <dbReference type="Proteomes" id="UP000076858"/>
    </source>
</evidence>
<sequence>MPTLKVRLLMASSYFDVHYPQSPYHDPHITQTQSNLFHEYKSSIIGQGRPCIILGAKSC</sequence>
<proteinExistence type="predicted"/>
<name>A0A162P6Z1_9CRUS</name>
<accession>A0A162P6Z1</accession>
<protein>
    <submittedName>
        <fullName evidence="1">Uncharacterized protein</fullName>
    </submittedName>
</protein>
<comment type="caution">
    <text evidence="1">The sequence shown here is derived from an EMBL/GenBank/DDBJ whole genome shotgun (WGS) entry which is preliminary data.</text>
</comment>
<evidence type="ECO:0000313" key="1">
    <source>
        <dbReference type="EMBL" id="KZS18579.1"/>
    </source>
</evidence>